<dbReference type="Proteomes" id="UP000476030">
    <property type="component" value="Unassembled WGS sequence"/>
</dbReference>
<evidence type="ECO:0000313" key="2">
    <source>
        <dbReference type="Proteomes" id="UP000476030"/>
    </source>
</evidence>
<evidence type="ECO:0000313" key="1">
    <source>
        <dbReference type="EMBL" id="MZR31248.1"/>
    </source>
</evidence>
<keyword evidence="2" id="KW-1185">Reference proteome</keyword>
<accession>A0A6L8W832</accession>
<comment type="caution">
    <text evidence="1">The sequence shown here is derived from an EMBL/GenBank/DDBJ whole genome shotgun (WGS) entry which is preliminary data.</text>
</comment>
<dbReference type="RefSeq" id="WP_161315772.1">
    <property type="nucleotide sequence ID" value="NZ_WTUW01000002.1"/>
</dbReference>
<dbReference type="EMBL" id="WTUW01000002">
    <property type="protein sequence ID" value="MZR31248.1"/>
    <property type="molecule type" value="Genomic_DNA"/>
</dbReference>
<dbReference type="AlphaFoldDB" id="A0A6L8W832"/>
<organism evidence="1 2">
    <name type="scientific">Sneathiella litorea</name>
    <dbReference type="NCBI Taxonomy" id="2606216"/>
    <lineage>
        <taxon>Bacteria</taxon>
        <taxon>Pseudomonadati</taxon>
        <taxon>Pseudomonadota</taxon>
        <taxon>Alphaproteobacteria</taxon>
        <taxon>Sneathiellales</taxon>
        <taxon>Sneathiellaceae</taxon>
        <taxon>Sneathiella</taxon>
    </lineage>
</organism>
<proteinExistence type="predicted"/>
<evidence type="ECO:0008006" key="3">
    <source>
        <dbReference type="Google" id="ProtNLM"/>
    </source>
</evidence>
<gene>
    <name evidence="1" type="ORF">GQE98_11460</name>
</gene>
<sequence>MLRFVFTKTARYPGLEVEHNQFLRSLRTLFVNIKYRGVRRTVLGLLAIVCAKAGLPILQDYRFYRQNLLESGIDTDGIVEREALDIPEERKASAQRYEASSENEFRHILEKLNIDCSAYRFIDYGSGKGAVLAAAARYPFQSVTGIELSGELHQTALQNIEELTRRGRVRAGDIISIHGDAASYRLPPVPHVIYVFNAFGPDILQGVLDNISADLAEVREPIYFLYNNPMHHKLLELSPEFDKLSNAFGGKWMVFARPAKY</sequence>
<name>A0A6L8W832_9PROT</name>
<dbReference type="CDD" id="cd02440">
    <property type="entry name" value="AdoMet_MTases"/>
    <property type="match status" value="1"/>
</dbReference>
<dbReference type="SUPFAM" id="SSF53335">
    <property type="entry name" value="S-adenosyl-L-methionine-dependent methyltransferases"/>
    <property type="match status" value="1"/>
</dbReference>
<reference evidence="1 2" key="1">
    <citation type="submission" date="2019-12" db="EMBL/GenBank/DDBJ databases">
        <title>Snethiella sp. nov. sp. isolated from sea sand.</title>
        <authorList>
            <person name="Kim J."/>
            <person name="Jeong S.E."/>
            <person name="Jung H.S."/>
            <person name="Jeon C.O."/>
        </authorList>
    </citation>
    <scope>NUCLEOTIDE SEQUENCE [LARGE SCALE GENOMIC DNA]</scope>
    <source>
        <strain evidence="1 2">DP05</strain>
    </source>
</reference>
<dbReference type="Gene3D" id="3.40.50.150">
    <property type="entry name" value="Vaccinia Virus protein VP39"/>
    <property type="match status" value="1"/>
</dbReference>
<protein>
    <recommendedName>
        <fullName evidence="3">Methyltransferase domain-containing protein</fullName>
    </recommendedName>
</protein>
<dbReference type="InterPro" id="IPR029063">
    <property type="entry name" value="SAM-dependent_MTases_sf"/>
</dbReference>